<accession>A0A3P6V6S9</accession>
<gene>
    <name evidence="1" type="ORF">NLS_LOCUS8400</name>
</gene>
<proteinExistence type="predicted"/>
<dbReference type="AlphaFoldDB" id="A0A3P6V6S9"/>
<evidence type="ECO:0000313" key="1">
    <source>
        <dbReference type="EMBL" id="VDK87908.1"/>
    </source>
</evidence>
<dbReference type="EMBL" id="UYRX01001051">
    <property type="protein sequence ID" value="VDK87908.1"/>
    <property type="molecule type" value="Genomic_DNA"/>
</dbReference>
<dbReference type="Proteomes" id="UP000277928">
    <property type="component" value="Unassembled WGS sequence"/>
</dbReference>
<sequence>MVNGSDINMHTSTHPHLICVELLFHARTTPRNRLSTSVEIQWLTNILTKRGNDARLLKERSAALQIHLRDISVTILLKPKSGANAINCIS</sequence>
<evidence type="ECO:0000313" key="2">
    <source>
        <dbReference type="Proteomes" id="UP000277928"/>
    </source>
</evidence>
<keyword evidence="2" id="KW-1185">Reference proteome</keyword>
<name>A0A3P6V6S9_LITSI</name>
<reference evidence="1 2" key="1">
    <citation type="submission" date="2018-08" db="EMBL/GenBank/DDBJ databases">
        <authorList>
            <person name="Laetsch R D."/>
            <person name="Stevens L."/>
            <person name="Kumar S."/>
            <person name="Blaxter L. M."/>
        </authorList>
    </citation>
    <scope>NUCLEOTIDE SEQUENCE [LARGE SCALE GENOMIC DNA]</scope>
</reference>
<organism evidence="1 2">
    <name type="scientific">Litomosoides sigmodontis</name>
    <name type="common">Filarial nematode worm</name>
    <dbReference type="NCBI Taxonomy" id="42156"/>
    <lineage>
        <taxon>Eukaryota</taxon>
        <taxon>Metazoa</taxon>
        <taxon>Ecdysozoa</taxon>
        <taxon>Nematoda</taxon>
        <taxon>Chromadorea</taxon>
        <taxon>Rhabditida</taxon>
        <taxon>Spirurina</taxon>
        <taxon>Spiruromorpha</taxon>
        <taxon>Filarioidea</taxon>
        <taxon>Onchocercidae</taxon>
        <taxon>Litomosoides</taxon>
    </lineage>
</organism>
<protein>
    <submittedName>
        <fullName evidence="1">Uncharacterized protein</fullName>
    </submittedName>
</protein>